<dbReference type="AlphaFoldDB" id="A0A1H4ISN5"/>
<evidence type="ECO:0008006" key="3">
    <source>
        <dbReference type="Google" id="ProtNLM"/>
    </source>
</evidence>
<gene>
    <name evidence="1" type="ORF">SAMN04490220_0376</name>
</gene>
<name>A0A1H4ISN5_RHOJO</name>
<evidence type="ECO:0000313" key="2">
    <source>
        <dbReference type="Proteomes" id="UP000183407"/>
    </source>
</evidence>
<accession>A0A1H4ISN5</accession>
<protein>
    <recommendedName>
        <fullName evidence="3">ABM domain-containing protein</fullName>
    </recommendedName>
</protein>
<dbReference type="Proteomes" id="UP000183407">
    <property type="component" value="Unassembled WGS sequence"/>
</dbReference>
<dbReference type="RefSeq" id="WP_073357909.1">
    <property type="nucleotide sequence ID" value="NZ_FNTL01000002.1"/>
</dbReference>
<organism evidence="1 2">
    <name type="scientific">Rhodococcus jostii</name>
    <dbReference type="NCBI Taxonomy" id="132919"/>
    <lineage>
        <taxon>Bacteria</taxon>
        <taxon>Bacillati</taxon>
        <taxon>Actinomycetota</taxon>
        <taxon>Actinomycetes</taxon>
        <taxon>Mycobacteriales</taxon>
        <taxon>Nocardiaceae</taxon>
        <taxon>Rhodococcus</taxon>
    </lineage>
</organism>
<sequence length="144" mass="15626">MTKRRDLFIFVPETGKAEQAQAYLGEWLRSLDGHPGYLGGSVLKEVANELLPDTLVLVLEFESTEAARALWPKIENTVNPLYPDDKSDKSPDQGTAFFDGTKQAVAAGGPLPLKFTRGNGLLARMLHIHAAEVDEFATAATATV</sequence>
<proteinExistence type="predicted"/>
<dbReference type="OrthoDB" id="5144613at2"/>
<evidence type="ECO:0000313" key="1">
    <source>
        <dbReference type="EMBL" id="SEB36232.1"/>
    </source>
</evidence>
<dbReference type="EMBL" id="FNTL01000002">
    <property type="protein sequence ID" value="SEB36232.1"/>
    <property type="molecule type" value="Genomic_DNA"/>
</dbReference>
<reference evidence="2" key="1">
    <citation type="submission" date="2016-10" db="EMBL/GenBank/DDBJ databases">
        <authorList>
            <person name="Varghese N."/>
        </authorList>
    </citation>
    <scope>NUCLEOTIDE SEQUENCE [LARGE SCALE GENOMIC DNA]</scope>
    <source>
        <strain evidence="2">DSM 44719</strain>
    </source>
</reference>